<dbReference type="PANTHER" id="PTHR45632:SF3">
    <property type="entry name" value="KELCH-LIKE PROTEIN 32"/>
    <property type="match status" value="1"/>
</dbReference>
<keyword evidence="1" id="KW-0880">Kelch repeat</keyword>
<proteinExistence type="predicted"/>
<dbReference type="AlphaFoldDB" id="A0A7R9A5W2"/>
<evidence type="ECO:0000313" key="3">
    <source>
        <dbReference type="EMBL" id="CAD7243926.1"/>
    </source>
</evidence>
<evidence type="ECO:0000313" key="4">
    <source>
        <dbReference type="Proteomes" id="UP000677054"/>
    </source>
</evidence>
<dbReference type="InterPro" id="IPR015915">
    <property type="entry name" value="Kelch-typ_b-propeller"/>
</dbReference>
<dbReference type="InterPro" id="IPR006652">
    <property type="entry name" value="Kelch_1"/>
</dbReference>
<evidence type="ECO:0000256" key="2">
    <source>
        <dbReference type="ARBA" id="ARBA00022737"/>
    </source>
</evidence>
<protein>
    <submittedName>
        <fullName evidence="3">Uncharacterized protein</fullName>
    </submittedName>
</protein>
<dbReference type="Proteomes" id="UP000677054">
    <property type="component" value="Unassembled WGS sequence"/>
</dbReference>
<name>A0A7R9A5W2_9CRUS</name>
<dbReference type="PANTHER" id="PTHR45632">
    <property type="entry name" value="LD33804P"/>
    <property type="match status" value="1"/>
</dbReference>
<organism evidence="3">
    <name type="scientific">Darwinula stevensoni</name>
    <dbReference type="NCBI Taxonomy" id="69355"/>
    <lineage>
        <taxon>Eukaryota</taxon>
        <taxon>Metazoa</taxon>
        <taxon>Ecdysozoa</taxon>
        <taxon>Arthropoda</taxon>
        <taxon>Crustacea</taxon>
        <taxon>Oligostraca</taxon>
        <taxon>Ostracoda</taxon>
        <taxon>Podocopa</taxon>
        <taxon>Podocopida</taxon>
        <taxon>Darwinulocopina</taxon>
        <taxon>Darwinuloidea</taxon>
        <taxon>Darwinulidae</taxon>
        <taxon>Darwinula</taxon>
    </lineage>
</organism>
<gene>
    <name evidence="3" type="ORF">DSTB1V02_LOCUS3833</name>
</gene>
<dbReference type="EMBL" id="CAJPEV010000526">
    <property type="protein sequence ID" value="CAG0886139.1"/>
    <property type="molecule type" value="Genomic_DNA"/>
</dbReference>
<dbReference type="SUPFAM" id="SSF117281">
    <property type="entry name" value="Kelch motif"/>
    <property type="match status" value="1"/>
</dbReference>
<keyword evidence="2" id="KW-0677">Repeat</keyword>
<reference evidence="3" key="1">
    <citation type="submission" date="2020-11" db="EMBL/GenBank/DDBJ databases">
        <authorList>
            <person name="Tran Van P."/>
        </authorList>
    </citation>
    <scope>NUCLEOTIDE SEQUENCE</scope>
</reference>
<dbReference type="EMBL" id="LR900043">
    <property type="protein sequence ID" value="CAD7243926.1"/>
    <property type="molecule type" value="Genomic_DNA"/>
</dbReference>
<accession>A0A7R9A5W2</accession>
<dbReference type="SMART" id="SM00612">
    <property type="entry name" value="Kelch"/>
    <property type="match status" value="3"/>
</dbReference>
<dbReference type="Gene3D" id="2.120.10.80">
    <property type="entry name" value="Kelch-type beta propeller"/>
    <property type="match status" value="1"/>
</dbReference>
<sequence>MINNVRSDLLRAMVCSVIASIRIMHQDGYQDMNYTNLFHHILSHESPRKLSVKRVTLNLKPKASAVVLGEYPTLITSDLNGHYHGKYKCIDGRGQGCVAMTAAAYVEIQKLANFVVLISDEDIKKIFTQALGFLKATTRTALLELLQIYHPRDYRGCENEQVMCVGVEDSWVVEAISRAIRTLIIVDGGNSPTAKSRIELWKEMERRGLLVHRTLPNPKILESLSLYDWREFLNKERHFLKIPRGSMIEEHQEGENTLRAGNQRIFAMGRNKNLLPGYWEIHPSTTLWVRDQHRINDVFLAHTEKLIHGTWKNIHILHLHEEEHVTAPFGWDETLPVRNGFLIDGTAGAAIDDSLFLVGGKSNSEEVLQLNLETEKWCELPNMKEKRTRAALVMKDPHTILVLGGQDPQTRNYLSSCECLDIRMLKPLKFPDLPYSLSDHAVTVSHQYIYISGGWDGQQSLGQVHRMKVNEVGPWETLPSFKIARFNHGMVEDSAGKLLAIGGRYKRPEQRDSIYVQETEKFTEDGWKSDGELPLIRVRLDCQNCQTIRSQLNPLEWFNGVEFQRFPLSVADLVRKMEHQLARYSLSLQGLPNRL</sequence>
<evidence type="ECO:0000256" key="1">
    <source>
        <dbReference type="ARBA" id="ARBA00022441"/>
    </source>
</evidence>
<keyword evidence="4" id="KW-1185">Reference proteome</keyword>